<name>A0ACC1D8Z0_9NEOP</name>
<protein>
    <submittedName>
        <fullName evidence="1">Uncharacterized protein</fullName>
    </submittedName>
</protein>
<reference evidence="1 2" key="1">
    <citation type="journal article" date="2021" name="Front. Genet.">
        <title>Chromosome-Level Genome Assembly Reveals Significant Gene Expansion in the Toll and IMD Signaling Pathways of Dendrolimus kikuchii.</title>
        <authorList>
            <person name="Zhou J."/>
            <person name="Wu P."/>
            <person name="Xiong Z."/>
            <person name="Liu N."/>
            <person name="Zhao N."/>
            <person name="Ji M."/>
            <person name="Qiu Y."/>
            <person name="Yang B."/>
        </authorList>
    </citation>
    <scope>NUCLEOTIDE SEQUENCE [LARGE SCALE GENOMIC DNA]</scope>
    <source>
        <strain evidence="1">Ann1</strain>
    </source>
</reference>
<accession>A0ACC1D8Z0</accession>
<dbReference type="EMBL" id="CM034392">
    <property type="protein sequence ID" value="KAJ0180330.1"/>
    <property type="molecule type" value="Genomic_DNA"/>
</dbReference>
<sequence>MVPVPSCPSQWNYWDTFPPSDCVELTCLLPNSVYIPLTISSDATLQDVKEELWDRAVNYPLFGMLREMSSYAFQYVSALADTEEVDEETMRICDLRPVCGVLVIIEKSESRPEEDVLNRNISRLIGKSLKDYDNLRSSEVNEFRIRMRYLAEETLIKRSEGQQLDHLRHQCPPRLAEEPVTPITLRRHLNDDSFRLVTYAHNREFRFSSNVPLSLTPHQHIEGILRKLANLNVRGEQAEDYVLKVCGREEYLFGDHPLIQFLYIQEMLSNDSIPHVMTVNIDEVPLVIKKEVPCLLERRRMTAEHSNTMRRKKNESSWNIDQHYTCVIERVSDLNVTNTYAKVVCQVGIFHGGKALCETRKTRSVLISTNGDAEWAQTIVFPIKVSNLPRMARLCFGIYEIVKFKSRRKLKDSTKETMNRLTWANTMIFDYKEQLRTDGVTLSMWTHAADDTQGDLILHPLGSVAVNPNTDSCATLQVRFSNYNYQHPILYPRLEAVLAHTDDDGTAEEQIEGEKTVDGFDALLSVASRDPMFELHEQDRRKLWGARKRLSGAAPELLPKLLSCVEWGERAFAAGVPRLLARWPSLQVESALELLDYAYADAAVRSFAVTCLSAIGDTELLLYLLQLVQALKHEPYLMCDLAVFLLKRAYANMTVGHYLFWHLRSEIQTPSVSIRFGLMLEAYCRGCQEHIKILQHQVTCLEKLKSINSIVRQKKEISKARAALTESLQDRHFVGALHDFVSPLNPSLMCKRIKAESCRVMDSKMRPLMLDFENADPCGSDIRVILKIGDDLRQDMFTLQMLRLMDRLWKNHGYDFRLNPYNCISMESTVGMIEVVEEAETIANIQKQNVIFNAASTISRATLLQWLRKHTSNELAFNKVVDEFTMSCAGYCVATYVLGIADRHSDNIMVRKNGQLFHIDFGHFLGHFKQKYGFRRERVPFVLTHDIIYVINKGRKGTGDNEQNFKKFKEYCENAFKILRKHGHLILTLFSMMISTGLPELSSEKDLQYLRETLVMYLPEDKALEHFQQKFNEAVKNSWTTSFNWAIHNFDKNN</sequence>
<dbReference type="Proteomes" id="UP000824533">
    <property type="component" value="Linkage Group LG06"/>
</dbReference>
<keyword evidence="2" id="KW-1185">Reference proteome</keyword>
<proteinExistence type="predicted"/>
<evidence type="ECO:0000313" key="2">
    <source>
        <dbReference type="Proteomes" id="UP000824533"/>
    </source>
</evidence>
<gene>
    <name evidence="1" type="ORF">K1T71_003734</name>
</gene>
<evidence type="ECO:0000313" key="1">
    <source>
        <dbReference type="EMBL" id="KAJ0180330.1"/>
    </source>
</evidence>
<comment type="caution">
    <text evidence="1">The sequence shown here is derived from an EMBL/GenBank/DDBJ whole genome shotgun (WGS) entry which is preliminary data.</text>
</comment>
<organism evidence="1 2">
    <name type="scientific">Dendrolimus kikuchii</name>
    <dbReference type="NCBI Taxonomy" id="765133"/>
    <lineage>
        <taxon>Eukaryota</taxon>
        <taxon>Metazoa</taxon>
        <taxon>Ecdysozoa</taxon>
        <taxon>Arthropoda</taxon>
        <taxon>Hexapoda</taxon>
        <taxon>Insecta</taxon>
        <taxon>Pterygota</taxon>
        <taxon>Neoptera</taxon>
        <taxon>Endopterygota</taxon>
        <taxon>Lepidoptera</taxon>
        <taxon>Glossata</taxon>
        <taxon>Ditrysia</taxon>
        <taxon>Bombycoidea</taxon>
        <taxon>Lasiocampidae</taxon>
        <taxon>Dendrolimus</taxon>
    </lineage>
</organism>